<dbReference type="Gramene" id="AET1Gv20648800.7">
    <property type="protein sequence ID" value="AET1Gv20648800.7"/>
    <property type="gene ID" value="AET1Gv20648800"/>
</dbReference>
<name>A0A452Z6J8_AEGTS</name>
<reference evidence="2" key="3">
    <citation type="journal article" date="2017" name="Nature">
        <title>Genome sequence of the progenitor of the wheat D genome Aegilops tauschii.</title>
        <authorList>
            <person name="Luo M.C."/>
            <person name="Gu Y.Q."/>
            <person name="Puiu D."/>
            <person name="Wang H."/>
            <person name="Twardziok S.O."/>
            <person name="Deal K.R."/>
            <person name="Huo N."/>
            <person name="Zhu T."/>
            <person name="Wang L."/>
            <person name="Wang Y."/>
            <person name="McGuire P.E."/>
            <person name="Liu S."/>
            <person name="Long H."/>
            <person name="Ramasamy R.K."/>
            <person name="Rodriguez J.C."/>
            <person name="Van S.L."/>
            <person name="Yuan L."/>
            <person name="Wang Z."/>
            <person name="Xia Z."/>
            <person name="Xiao L."/>
            <person name="Anderson O.D."/>
            <person name="Ouyang S."/>
            <person name="Liang Y."/>
            <person name="Zimin A.V."/>
            <person name="Pertea G."/>
            <person name="Qi P."/>
            <person name="Bennetzen J.L."/>
            <person name="Dai X."/>
            <person name="Dawson M.W."/>
            <person name="Muller H.G."/>
            <person name="Kugler K."/>
            <person name="Rivarola-Duarte L."/>
            <person name="Spannagl M."/>
            <person name="Mayer K.F.X."/>
            <person name="Lu F.H."/>
            <person name="Bevan M.W."/>
            <person name="Leroy P."/>
            <person name="Li P."/>
            <person name="You F.M."/>
            <person name="Sun Q."/>
            <person name="Liu Z."/>
            <person name="Lyons E."/>
            <person name="Wicker T."/>
            <person name="Salzberg S.L."/>
            <person name="Devos K.M."/>
            <person name="Dvorak J."/>
        </authorList>
    </citation>
    <scope>NUCLEOTIDE SEQUENCE [LARGE SCALE GENOMIC DNA]</scope>
    <source>
        <strain evidence="2">cv. AL8/78</strain>
    </source>
</reference>
<feature type="compositionally biased region" description="Low complexity" evidence="1">
    <location>
        <begin position="29"/>
        <end position="39"/>
    </location>
</feature>
<reference evidence="3" key="2">
    <citation type="journal article" date="2017" name="Nat. Plants">
        <title>The Aegilops tauschii genome reveals multiple impacts of transposons.</title>
        <authorList>
            <person name="Zhao G."/>
            <person name="Zou C."/>
            <person name="Li K."/>
            <person name="Wang K."/>
            <person name="Li T."/>
            <person name="Gao L."/>
            <person name="Zhang X."/>
            <person name="Wang H."/>
            <person name="Yang Z."/>
            <person name="Liu X."/>
            <person name="Jiang W."/>
            <person name="Mao L."/>
            <person name="Kong X."/>
            <person name="Jiao Y."/>
            <person name="Jia J."/>
        </authorList>
    </citation>
    <scope>NUCLEOTIDE SEQUENCE [LARGE SCALE GENOMIC DNA]</scope>
    <source>
        <strain evidence="3">cv. AL8/78</strain>
    </source>
</reference>
<dbReference type="EnsemblPlants" id="AET1Gv20648800.7">
    <property type="protein sequence ID" value="AET1Gv20648800.7"/>
    <property type="gene ID" value="AET1Gv20648800"/>
</dbReference>
<organism evidence="2 3">
    <name type="scientific">Aegilops tauschii subsp. strangulata</name>
    <name type="common">Goatgrass</name>
    <dbReference type="NCBI Taxonomy" id="200361"/>
    <lineage>
        <taxon>Eukaryota</taxon>
        <taxon>Viridiplantae</taxon>
        <taxon>Streptophyta</taxon>
        <taxon>Embryophyta</taxon>
        <taxon>Tracheophyta</taxon>
        <taxon>Spermatophyta</taxon>
        <taxon>Magnoliopsida</taxon>
        <taxon>Liliopsida</taxon>
        <taxon>Poales</taxon>
        <taxon>Poaceae</taxon>
        <taxon>BOP clade</taxon>
        <taxon>Pooideae</taxon>
        <taxon>Triticodae</taxon>
        <taxon>Triticeae</taxon>
        <taxon>Triticinae</taxon>
        <taxon>Aegilops</taxon>
    </lineage>
</organism>
<evidence type="ECO:0000313" key="3">
    <source>
        <dbReference type="Proteomes" id="UP000015105"/>
    </source>
</evidence>
<proteinExistence type="predicted"/>
<reference evidence="2" key="4">
    <citation type="submission" date="2019-03" db="UniProtKB">
        <authorList>
            <consortium name="EnsemblPlants"/>
        </authorList>
    </citation>
    <scope>IDENTIFICATION</scope>
</reference>
<dbReference type="Proteomes" id="UP000015105">
    <property type="component" value="Chromosome 1D"/>
</dbReference>
<reference evidence="3" key="1">
    <citation type="journal article" date="2014" name="Science">
        <title>Ancient hybridizations among the ancestral genomes of bread wheat.</title>
        <authorList>
            <consortium name="International Wheat Genome Sequencing Consortium,"/>
            <person name="Marcussen T."/>
            <person name="Sandve S.R."/>
            <person name="Heier L."/>
            <person name="Spannagl M."/>
            <person name="Pfeifer M."/>
            <person name="Jakobsen K.S."/>
            <person name="Wulff B.B."/>
            <person name="Steuernagel B."/>
            <person name="Mayer K.F."/>
            <person name="Olsen O.A."/>
        </authorList>
    </citation>
    <scope>NUCLEOTIDE SEQUENCE [LARGE SCALE GENOMIC DNA]</scope>
    <source>
        <strain evidence="3">cv. AL8/78</strain>
    </source>
</reference>
<protein>
    <submittedName>
        <fullName evidence="2">Uncharacterized protein</fullName>
    </submittedName>
</protein>
<dbReference type="AlphaFoldDB" id="A0A452Z6J8"/>
<reference evidence="2" key="5">
    <citation type="journal article" date="2021" name="G3 (Bethesda)">
        <title>Aegilops tauschii genome assembly Aet v5.0 features greater sequence contiguity and improved annotation.</title>
        <authorList>
            <person name="Wang L."/>
            <person name="Zhu T."/>
            <person name="Rodriguez J.C."/>
            <person name="Deal K.R."/>
            <person name="Dubcovsky J."/>
            <person name="McGuire P.E."/>
            <person name="Lux T."/>
            <person name="Spannagl M."/>
            <person name="Mayer K.F.X."/>
            <person name="Baldrich P."/>
            <person name="Meyers B.C."/>
            <person name="Huo N."/>
            <person name="Gu Y.Q."/>
            <person name="Zhou H."/>
            <person name="Devos K.M."/>
            <person name="Bennetzen J.L."/>
            <person name="Unver T."/>
            <person name="Budak H."/>
            <person name="Gulick P.J."/>
            <person name="Galiba G."/>
            <person name="Kalapos B."/>
            <person name="Nelson D.R."/>
            <person name="Li P."/>
            <person name="You F.M."/>
            <person name="Luo M.C."/>
            <person name="Dvorak J."/>
        </authorList>
    </citation>
    <scope>NUCLEOTIDE SEQUENCE [LARGE SCALE GENOMIC DNA]</scope>
    <source>
        <strain evidence="2">cv. AL8/78</strain>
    </source>
</reference>
<feature type="region of interest" description="Disordered" evidence="1">
    <location>
        <begin position="1"/>
        <end position="47"/>
    </location>
</feature>
<feature type="compositionally biased region" description="Polar residues" evidence="1">
    <location>
        <begin position="1"/>
        <end position="12"/>
    </location>
</feature>
<accession>A0A452Z6J8</accession>
<sequence length="79" mass="8406">RRACFQQSKHQPSQPPGETETKLAGRSAPSLHSPTNLSPPSLPPSPHRFFSLAHAVLASTASTRTLPSASSSMAEETKQ</sequence>
<keyword evidence="3" id="KW-1185">Reference proteome</keyword>
<evidence type="ECO:0000256" key="1">
    <source>
        <dbReference type="SAM" id="MobiDB-lite"/>
    </source>
</evidence>
<evidence type="ECO:0000313" key="2">
    <source>
        <dbReference type="EnsemblPlants" id="AET1Gv20648800.7"/>
    </source>
</evidence>